<dbReference type="RefSeq" id="WP_207988229.1">
    <property type="nucleotide sequence ID" value="NZ_CP071794.1"/>
</dbReference>
<feature type="transmembrane region" description="Helical" evidence="2">
    <location>
        <begin position="292"/>
        <end position="309"/>
    </location>
</feature>
<evidence type="ECO:0000313" key="5">
    <source>
        <dbReference type="Proteomes" id="UP000663923"/>
    </source>
</evidence>
<evidence type="ECO:0000256" key="2">
    <source>
        <dbReference type="SAM" id="Phobius"/>
    </source>
</evidence>
<keyword evidence="5" id="KW-1185">Reference proteome</keyword>
<keyword evidence="2" id="KW-0472">Membrane</keyword>
<dbReference type="Gene3D" id="3.40.50.1110">
    <property type="entry name" value="SGNH hydrolase"/>
    <property type="match status" value="1"/>
</dbReference>
<evidence type="ECO:0000256" key="1">
    <source>
        <dbReference type="ARBA" id="ARBA00022801"/>
    </source>
</evidence>
<proteinExistence type="predicted"/>
<dbReference type="InterPro" id="IPR013424">
    <property type="entry name" value="Ice-binding_C"/>
</dbReference>
<dbReference type="Proteomes" id="UP000663923">
    <property type="component" value="Chromosome"/>
</dbReference>
<keyword evidence="2" id="KW-1133">Transmembrane helix</keyword>
<keyword evidence="2" id="KW-0812">Transmembrane</keyword>
<reference evidence="4 5" key="1">
    <citation type="submission" date="2021-03" db="EMBL/GenBank/DDBJ databases">
        <title>Complete genome of Parasphingorhabdus_sp.JHSY0214.</title>
        <authorList>
            <person name="Yoo J.H."/>
            <person name="Bae J.W."/>
        </authorList>
    </citation>
    <scope>NUCLEOTIDE SEQUENCE [LARGE SCALE GENOMIC DNA]</scope>
    <source>
        <strain evidence="4 5">JHSY0214</strain>
    </source>
</reference>
<dbReference type="EMBL" id="CP071794">
    <property type="protein sequence ID" value="QTD56408.1"/>
    <property type="molecule type" value="Genomic_DNA"/>
</dbReference>
<dbReference type="SUPFAM" id="SSF52266">
    <property type="entry name" value="SGNH hydrolase"/>
    <property type="match status" value="1"/>
</dbReference>
<dbReference type="NCBIfam" id="TIGR02595">
    <property type="entry name" value="PEP_CTERM"/>
    <property type="match status" value="1"/>
</dbReference>
<dbReference type="PANTHER" id="PTHR45648">
    <property type="entry name" value="GDSL LIPASE/ACYLHYDROLASE FAMILY PROTEIN (AFU_ORTHOLOGUE AFUA_4G14700)"/>
    <property type="match status" value="1"/>
</dbReference>
<dbReference type="Pfam" id="PF00657">
    <property type="entry name" value="Lipase_GDSL"/>
    <property type="match status" value="1"/>
</dbReference>
<protein>
    <submittedName>
        <fullName evidence="4">PEPxxWA-CTERM sorting domain-containing protein</fullName>
    </submittedName>
</protein>
<dbReference type="NCBIfam" id="NF035944">
    <property type="entry name" value="PEPxxWA-CTERM"/>
    <property type="match status" value="1"/>
</dbReference>
<evidence type="ECO:0000313" key="4">
    <source>
        <dbReference type="EMBL" id="QTD56408.1"/>
    </source>
</evidence>
<keyword evidence="3" id="KW-0732">Signal</keyword>
<dbReference type="InterPro" id="IPR051058">
    <property type="entry name" value="GDSL_Est/Lipase"/>
</dbReference>
<name>A0ABX7T4A0_9SPHN</name>
<feature type="chain" id="PRO_5045698400" evidence="3">
    <location>
        <begin position="24"/>
        <end position="320"/>
    </location>
</feature>
<dbReference type="PANTHER" id="PTHR45648:SF22">
    <property type="entry name" value="GDSL LIPASE_ACYLHYDROLASE FAMILY PROTEIN (AFU_ORTHOLOGUE AFUA_4G14700)"/>
    <property type="match status" value="1"/>
</dbReference>
<gene>
    <name evidence="4" type="ORF">J4G78_02050</name>
</gene>
<evidence type="ECO:0000256" key="3">
    <source>
        <dbReference type="SAM" id="SignalP"/>
    </source>
</evidence>
<dbReference type="InterPro" id="IPR001087">
    <property type="entry name" value="GDSL"/>
</dbReference>
<accession>A0ABX7T4A0</accession>
<sequence>MKVRFFGALAGGLVLATAVPAHAERDTERFTSLTVFGDSLVDAGNVFTATGGAIPAASAGYFNGRFTNGFDYTDLLSIDLFGAPTLASLQGGTNFAFGGARASNTDPRVPDFGEQLGLYAGYLAAGNEVDANGLYILNFGGNDILNAPDDPAAADVVIRQAAQDYAAGVQALNDIGVRNVLLTGFPVAGPLGFNAENYLTQELDALSLTSDTSFFRYSYLDFFNRVIADPGALGLPSQRLDITCQAAGAAAIANGCDGIFSFDGIHFSAPIHEALARDMDSQFNLLGSVPEPTTWAMMIFGFFMTGTAIRRRQRVRVSYS</sequence>
<organism evidence="4 5">
    <name type="scientific">Parasphingorhabdus cellanae</name>
    <dbReference type="NCBI Taxonomy" id="2806553"/>
    <lineage>
        <taxon>Bacteria</taxon>
        <taxon>Pseudomonadati</taxon>
        <taxon>Pseudomonadota</taxon>
        <taxon>Alphaproteobacteria</taxon>
        <taxon>Sphingomonadales</taxon>
        <taxon>Sphingomonadaceae</taxon>
        <taxon>Parasphingorhabdus</taxon>
    </lineage>
</organism>
<dbReference type="InterPro" id="IPR036514">
    <property type="entry name" value="SGNH_hydro_sf"/>
</dbReference>
<feature type="signal peptide" evidence="3">
    <location>
        <begin position="1"/>
        <end position="23"/>
    </location>
</feature>
<keyword evidence="1" id="KW-0378">Hydrolase</keyword>